<keyword evidence="5 9" id="KW-0378">Hydrolase</keyword>
<accession>A0A377FTE8</accession>
<dbReference type="GO" id="GO:0004177">
    <property type="term" value="F:aminopeptidase activity"/>
    <property type="evidence" value="ECO:0007669"/>
    <property type="project" value="UniProtKB-UniRule"/>
</dbReference>
<comment type="similarity">
    <text evidence="1 6">Belongs to the peptidase M42 family.</text>
</comment>
<dbReference type="Gene3D" id="3.40.630.10">
    <property type="entry name" value="Zn peptidases"/>
    <property type="match status" value="1"/>
</dbReference>
<feature type="binding site" evidence="8">
    <location>
        <position position="213"/>
    </location>
    <ligand>
        <name>Zn(2+)</name>
        <dbReference type="ChEBI" id="CHEBI:29105"/>
        <label>2</label>
    </ligand>
</feature>
<evidence type="ECO:0000256" key="4">
    <source>
        <dbReference type="ARBA" id="ARBA00022723"/>
    </source>
</evidence>
<dbReference type="Gene3D" id="2.40.30.40">
    <property type="entry name" value="Peptidase M42, domain 2"/>
    <property type="match status" value="1"/>
</dbReference>
<dbReference type="PANTHER" id="PTHR32481">
    <property type="entry name" value="AMINOPEPTIDASE"/>
    <property type="match status" value="1"/>
</dbReference>
<dbReference type="SUPFAM" id="SSF101821">
    <property type="entry name" value="Aminopeptidase/glucanase lid domain"/>
    <property type="match status" value="1"/>
</dbReference>
<dbReference type="CDD" id="cd05656">
    <property type="entry name" value="M42_Frv"/>
    <property type="match status" value="1"/>
</dbReference>
<dbReference type="OrthoDB" id="9772053at2"/>
<keyword evidence="3" id="KW-0645">Protease</keyword>
<feature type="binding site" evidence="8">
    <location>
        <position position="180"/>
    </location>
    <ligand>
        <name>Zn(2+)</name>
        <dbReference type="ChEBI" id="CHEBI:29105"/>
        <label>2</label>
    </ligand>
</feature>
<feature type="binding site" evidence="8">
    <location>
        <position position="235"/>
    </location>
    <ligand>
        <name>Zn(2+)</name>
        <dbReference type="ChEBI" id="CHEBI:29105"/>
        <label>1</label>
    </ligand>
</feature>
<dbReference type="EMBL" id="UGGP01000001">
    <property type="protein sequence ID" value="STO07766.1"/>
    <property type="molecule type" value="Genomic_DNA"/>
</dbReference>
<keyword evidence="2 9" id="KW-0031">Aminopeptidase</keyword>
<dbReference type="SUPFAM" id="SSF53187">
    <property type="entry name" value="Zn-dependent exopeptidases"/>
    <property type="match status" value="1"/>
</dbReference>
<evidence type="ECO:0000256" key="1">
    <source>
        <dbReference type="ARBA" id="ARBA00006272"/>
    </source>
</evidence>
<dbReference type="STRING" id="1397694.GCA_000702585_01629"/>
<organism evidence="9 10">
    <name type="scientific">Exiguobacterium aurantiacum</name>
    <dbReference type="NCBI Taxonomy" id="33987"/>
    <lineage>
        <taxon>Bacteria</taxon>
        <taxon>Bacillati</taxon>
        <taxon>Bacillota</taxon>
        <taxon>Bacilli</taxon>
        <taxon>Bacillales</taxon>
        <taxon>Bacillales Family XII. Incertae Sedis</taxon>
        <taxon>Exiguobacterium</taxon>
    </lineage>
</organism>
<dbReference type="InterPro" id="IPR008007">
    <property type="entry name" value="Peptidase_M42"/>
</dbReference>
<dbReference type="PANTHER" id="PTHR32481:SF21">
    <property type="entry name" value="AMINOPEPTIDASE YSDC-RELATED"/>
    <property type="match status" value="1"/>
</dbReference>
<reference evidence="9 10" key="1">
    <citation type="submission" date="2018-06" db="EMBL/GenBank/DDBJ databases">
        <authorList>
            <consortium name="Pathogen Informatics"/>
            <person name="Doyle S."/>
        </authorList>
    </citation>
    <scope>NUCLEOTIDE SEQUENCE [LARGE SCALE GENOMIC DNA]</scope>
    <source>
        <strain evidence="9 10">NCTC13163</strain>
    </source>
</reference>
<dbReference type="Proteomes" id="UP000254060">
    <property type="component" value="Unassembled WGS sequence"/>
</dbReference>
<feature type="active site" description="Proton acceptor" evidence="7">
    <location>
        <position position="212"/>
    </location>
</feature>
<evidence type="ECO:0000256" key="5">
    <source>
        <dbReference type="ARBA" id="ARBA00022801"/>
    </source>
</evidence>
<feature type="binding site" evidence="8">
    <location>
        <position position="65"/>
    </location>
    <ligand>
        <name>Zn(2+)</name>
        <dbReference type="ChEBI" id="CHEBI:29105"/>
        <label>1</label>
    </ligand>
</feature>
<dbReference type="PIRSF" id="PIRSF001123">
    <property type="entry name" value="PepA_GA"/>
    <property type="match status" value="1"/>
</dbReference>
<evidence type="ECO:0000256" key="7">
    <source>
        <dbReference type="PIRSR" id="PIRSR001123-1"/>
    </source>
</evidence>
<feature type="binding site" evidence="8">
    <location>
        <position position="180"/>
    </location>
    <ligand>
        <name>Zn(2+)</name>
        <dbReference type="ChEBI" id="CHEBI:29105"/>
        <label>1</label>
    </ligand>
</feature>
<evidence type="ECO:0000256" key="6">
    <source>
        <dbReference type="PIRNR" id="PIRNR001123"/>
    </source>
</evidence>
<dbReference type="GO" id="GO:0006508">
    <property type="term" value="P:proteolysis"/>
    <property type="evidence" value="ECO:0007669"/>
    <property type="project" value="UniProtKB-KW"/>
</dbReference>
<dbReference type="AlphaFoldDB" id="A0A377FTE8"/>
<dbReference type="InterPro" id="IPR023367">
    <property type="entry name" value="Peptidase_M42_dom2"/>
</dbReference>
<dbReference type="RefSeq" id="WP_029334724.1">
    <property type="nucleotide sequence ID" value="NZ_UGGP01000001.1"/>
</dbReference>
<evidence type="ECO:0000256" key="3">
    <source>
        <dbReference type="ARBA" id="ARBA00022670"/>
    </source>
</evidence>
<dbReference type="Pfam" id="PF05343">
    <property type="entry name" value="Peptidase_M42"/>
    <property type="match status" value="1"/>
</dbReference>
<keyword evidence="4 8" id="KW-0479">Metal-binding</keyword>
<evidence type="ECO:0000256" key="2">
    <source>
        <dbReference type="ARBA" id="ARBA00022438"/>
    </source>
</evidence>
<sequence>MNESLHMLKRLTDATGVPGNEGEVRSLMREYLEPHVESFEQDGLGSLFGRVTGDADGPRVMIAGHMDEVGFMVTRIEEGGFLRFQALGGWWNQVLLAQRMDVVTRSGEKIPGVIGAKPPHVLPMEARKKPVEIKDMFLDIGATSKDEVAEWGIRPGDTVVPHCEFTVMKNENFLMAKAWDNRIGCAIAIEAAKRLKEETVPGVVFSGATVQEEVGLRGAVTAANLIKPDVAIAVDTGIPGDTPGMTPAEGLSKLGEGVQVIFFDATTVTNPRLIDLIVDVAKENDIKYQLDLTPGGGTDAGRFHLSGVGMPAVALTVPVRYLHTNVSIIHKADYEAAVDLVVALTKRLNHETVQWLKEG</sequence>
<feature type="binding site" evidence="8">
    <location>
        <position position="323"/>
    </location>
    <ligand>
        <name>Zn(2+)</name>
        <dbReference type="ChEBI" id="CHEBI:29105"/>
        <label>2</label>
    </ligand>
</feature>
<evidence type="ECO:0000256" key="8">
    <source>
        <dbReference type="PIRSR" id="PIRSR001123-2"/>
    </source>
</evidence>
<protein>
    <submittedName>
        <fullName evidence="9">Aminopeptidase ysdC</fullName>
        <ecNumber evidence="9">3.4.11.-</ecNumber>
    </submittedName>
</protein>
<evidence type="ECO:0000313" key="9">
    <source>
        <dbReference type="EMBL" id="STO07766.1"/>
    </source>
</evidence>
<dbReference type="EC" id="3.4.11.-" evidence="9"/>
<dbReference type="GO" id="GO:0046872">
    <property type="term" value="F:metal ion binding"/>
    <property type="evidence" value="ECO:0007669"/>
    <property type="project" value="UniProtKB-UniRule"/>
</dbReference>
<dbReference type="InterPro" id="IPR051464">
    <property type="entry name" value="Peptidase_M42_aminopept"/>
</dbReference>
<gene>
    <name evidence="9" type="primary">ysdC_2</name>
    <name evidence="9" type="ORF">NCTC13163_01123</name>
</gene>
<evidence type="ECO:0000313" key="10">
    <source>
        <dbReference type="Proteomes" id="UP000254060"/>
    </source>
</evidence>
<proteinExistence type="inferred from homology"/>
<name>A0A377FTE8_9BACL</name>
<comment type="cofactor">
    <cofactor evidence="8">
        <name>a divalent metal cation</name>
        <dbReference type="ChEBI" id="CHEBI:60240"/>
    </cofactor>
    <text evidence="8">Binds 2 divalent metal cations per subunit.</text>
</comment>